<dbReference type="Proteomes" id="UP001516400">
    <property type="component" value="Unassembled WGS sequence"/>
</dbReference>
<proteinExistence type="predicted"/>
<protein>
    <submittedName>
        <fullName evidence="1">Uncharacterized protein</fullName>
    </submittedName>
</protein>
<accession>A0ABD2N9M2</accession>
<dbReference type="EMBL" id="JABFTP020000083">
    <property type="protein sequence ID" value="KAL3275075.1"/>
    <property type="molecule type" value="Genomic_DNA"/>
</dbReference>
<dbReference type="AlphaFoldDB" id="A0ABD2N9M2"/>
<feature type="non-terminal residue" evidence="1">
    <location>
        <position position="111"/>
    </location>
</feature>
<evidence type="ECO:0000313" key="2">
    <source>
        <dbReference type="Proteomes" id="UP001516400"/>
    </source>
</evidence>
<evidence type="ECO:0000313" key="1">
    <source>
        <dbReference type="EMBL" id="KAL3275075.1"/>
    </source>
</evidence>
<gene>
    <name evidence="1" type="ORF">HHI36_019847</name>
</gene>
<sequence>TRCNTKKKFTLSPEVKYLKTILDRIYEVAKSRPEFKTLYSKLKKKYDLAISAERRAYFGHVINSAQSKSRATWKVAVSLAYIMNLFFKDGVYPDELKIAIVKPLHKKGDVN</sequence>
<comment type="caution">
    <text evidence="1">The sequence shown here is derived from an EMBL/GenBank/DDBJ whole genome shotgun (WGS) entry which is preliminary data.</text>
</comment>
<reference evidence="1 2" key="1">
    <citation type="journal article" date="2021" name="BMC Biol.">
        <title>Horizontally acquired antibacterial genes associated with adaptive radiation of ladybird beetles.</title>
        <authorList>
            <person name="Li H.S."/>
            <person name="Tang X.F."/>
            <person name="Huang Y.H."/>
            <person name="Xu Z.Y."/>
            <person name="Chen M.L."/>
            <person name="Du X.Y."/>
            <person name="Qiu B.Y."/>
            <person name="Chen P.T."/>
            <person name="Zhang W."/>
            <person name="Slipinski A."/>
            <person name="Escalona H.E."/>
            <person name="Waterhouse R.M."/>
            <person name="Zwick A."/>
            <person name="Pang H."/>
        </authorList>
    </citation>
    <scope>NUCLEOTIDE SEQUENCE [LARGE SCALE GENOMIC DNA]</scope>
    <source>
        <strain evidence="1">SYSU2018</strain>
    </source>
</reference>
<keyword evidence="2" id="KW-1185">Reference proteome</keyword>
<feature type="non-terminal residue" evidence="1">
    <location>
        <position position="1"/>
    </location>
</feature>
<organism evidence="1 2">
    <name type="scientific">Cryptolaemus montrouzieri</name>
    <dbReference type="NCBI Taxonomy" id="559131"/>
    <lineage>
        <taxon>Eukaryota</taxon>
        <taxon>Metazoa</taxon>
        <taxon>Ecdysozoa</taxon>
        <taxon>Arthropoda</taxon>
        <taxon>Hexapoda</taxon>
        <taxon>Insecta</taxon>
        <taxon>Pterygota</taxon>
        <taxon>Neoptera</taxon>
        <taxon>Endopterygota</taxon>
        <taxon>Coleoptera</taxon>
        <taxon>Polyphaga</taxon>
        <taxon>Cucujiformia</taxon>
        <taxon>Coccinelloidea</taxon>
        <taxon>Coccinellidae</taxon>
        <taxon>Scymninae</taxon>
        <taxon>Scymnini</taxon>
        <taxon>Cryptolaemus</taxon>
    </lineage>
</organism>
<name>A0ABD2N9M2_9CUCU</name>